<feature type="compositionally biased region" description="Low complexity" evidence="1">
    <location>
        <begin position="286"/>
        <end position="302"/>
    </location>
</feature>
<reference evidence="2" key="1">
    <citation type="submission" date="2023-04" db="EMBL/GenBank/DDBJ databases">
        <authorList>
            <consortium name="ELIXIR-Norway"/>
        </authorList>
    </citation>
    <scope>NUCLEOTIDE SEQUENCE [LARGE SCALE GENOMIC DNA]</scope>
</reference>
<evidence type="ECO:0000313" key="2">
    <source>
        <dbReference type="EMBL" id="CAI9160002.1"/>
    </source>
</evidence>
<gene>
    <name evidence="2" type="ORF">MRATA1EN1_LOCUS8964</name>
</gene>
<sequence length="415" mass="42722">MPPWCLPPLTLGPLPSPRLPPRHSCSGDDSPWEPETSTAGSSLLEAPLCLMRSSPMKQGSHGCTRQRAILGVTEPRPATQADLHLRTRRNGALVCCARSLGGVQRAGSVAALVDDHTPAASPWPCGDQTSRGQSHCQAWTGAYSACAGREPGSPPWRLRETARPQHTASCREEESEARGPRDIPSQLPSALTSPLGNVLGNTGGDRQRPAPWPGVHSPQAAGGDHAEPGGQSASTSAWGSTRSSGARPRSSMAVEPPRQSFPGSSLRCFSGSDLDPHPLGMAPYVSLSSPSGGPGPQGLRQSPWGQDAGCSAGEMVSRLGGGRACTVDVGPPGRRRSILIRVGGAGSWAPLVLPAVRLRDWLPRASAPGPTEAQRPRAAPGVFAMSRGLGLGPGAAAAPLNSLALTVPSAADGLG</sequence>
<feature type="compositionally biased region" description="Basic and acidic residues" evidence="1">
    <location>
        <begin position="157"/>
        <end position="181"/>
    </location>
</feature>
<feature type="region of interest" description="Disordered" evidence="1">
    <location>
        <begin position="1"/>
        <end position="39"/>
    </location>
</feature>
<organism evidence="2 3">
    <name type="scientific">Rangifer tarandus platyrhynchus</name>
    <name type="common">Svalbard reindeer</name>
    <dbReference type="NCBI Taxonomy" id="3082113"/>
    <lineage>
        <taxon>Eukaryota</taxon>
        <taxon>Metazoa</taxon>
        <taxon>Chordata</taxon>
        <taxon>Craniata</taxon>
        <taxon>Vertebrata</taxon>
        <taxon>Euteleostomi</taxon>
        <taxon>Mammalia</taxon>
        <taxon>Eutheria</taxon>
        <taxon>Laurasiatheria</taxon>
        <taxon>Artiodactyla</taxon>
        <taxon>Ruminantia</taxon>
        <taxon>Pecora</taxon>
        <taxon>Cervidae</taxon>
        <taxon>Odocoileinae</taxon>
        <taxon>Rangifer</taxon>
    </lineage>
</organism>
<evidence type="ECO:0000256" key="1">
    <source>
        <dbReference type="SAM" id="MobiDB-lite"/>
    </source>
</evidence>
<keyword evidence="3" id="KW-1185">Reference proteome</keyword>
<name>A0ABN8YHF0_RANTA</name>
<accession>A0ABN8YHF0</accession>
<proteinExistence type="predicted"/>
<feature type="region of interest" description="Disordered" evidence="1">
    <location>
        <begin position="153"/>
        <end position="302"/>
    </location>
</feature>
<protein>
    <submittedName>
        <fullName evidence="2">Uncharacterized protein</fullName>
    </submittedName>
</protein>
<dbReference type="EMBL" id="OX459955">
    <property type="protein sequence ID" value="CAI9160002.1"/>
    <property type="molecule type" value="Genomic_DNA"/>
</dbReference>
<dbReference type="Proteomes" id="UP001176941">
    <property type="component" value="Chromosome 19"/>
</dbReference>
<evidence type="ECO:0000313" key="3">
    <source>
        <dbReference type="Proteomes" id="UP001176941"/>
    </source>
</evidence>
<feature type="compositionally biased region" description="Polar residues" evidence="1">
    <location>
        <begin position="186"/>
        <end position="195"/>
    </location>
</feature>
<feature type="compositionally biased region" description="Polar residues" evidence="1">
    <location>
        <begin position="231"/>
        <end position="244"/>
    </location>
</feature>